<organism evidence="3 4">
    <name type="scientific">Trapa incisa</name>
    <dbReference type="NCBI Taxonomy" id="236973"/>
    <lineage>
        <taxon>Eukaryota</taxon>
        <taxon>Viridiplantae</taxon>
        <taxon>Streptophyta</taxon>
        <taxon>Embryophyta</taxon>
        <taxon>Tracheophyta</taxon>
        <taxon>Spermatophyta</taxon>
        <taxon>Magnoliopsida</taxon>
        <taxon>eudicotyledons</taxon>
        <taxon>Gunneridae</taxon>
        <taxon>Pentapetalae</taxon>
        <taxon>rosids</taxon>
        <taxon>malvids</taxon>
        <taxon>Myrtales</taxon>
        <taxon>Lythraceae</taxon>
        <taxon>Trapa</taxon>
    </lineage>
</organism>
<dbReference type="EMBL" id="JAXIOK010000011">
    <property type="protein sequence ID" value="KAK4760125.1"/>
    <property type="molecule type" value="Genomic_DNA"/>
</dbReference>
<evidence type="ECO:0000256" key="1">
    <source>
        <dbReference type="SAM" id="MobiDB-lite"/>
    </source>
</evidence>
<dbReference type="InterPro" id="IPR025124">
    <property type="entry name" value="Gag1-like_clamp"/>
</dbReference>
<evidence type="ECO:0000259" key="2">
    <source>
        <dbReference type="Pfam" id="PF13259"/>
    </source>
</evidence>
<feature type="domain" description="Gag1-like clamp" evidence="2">
    <location>
        <begin position="8"/>
        <end position="63"/>
    </location>
</feature>
<proteinExistence type="predicted"/>
<protein>
    <recommendedName>
        <fullName evidence="2">Gag1-like clamp domain-containing protein</fullName>
    </recommendedName>
</protein>
<dbReference type="PANTHER" id="PTHR33373">
    <property type="entry name" value="OS07G0479600 PROTEIN"/>
    <property type="match status" value="1"/>
</dbReference>
<dbReference type="PANTHER" id="PTHR33373:SF1">
    <property type="entry name" value="DUF4050 DOMAIN-CONTAINING PROTEIN"/>
    <property type="match status" value="1"/>
</dbReference>
<reference evidence="3 4" key="1">
    <citation type="journal article" date="2023" name="Hortic Res">
        <title>Pangenome of water caltrop reveals structural variations and asymmetric subgenome divergence after allopolyploidization.</title>
        <authorList>
            <person name="Zhang X."/>
            <person name="Chen Y."/>
            <person name="Wang L."/>
            <person name="Yuan Y."/>
            <person name="Fang M."/>
            <person name="Shi L."/>
            <person name="Lu R."/>
            <person name="Comes H.P."/>
            <person name="Ma Y."/>
            <person name="Chen Y."/>
            <person name="Huang G."/>
            <person name="Zhou Y."/>
            <person name="Zheng Z."/>
            <person name="Qiu Y."/>
        </authorList>
    </citation>
    <scope>NUCLEOTIDE SEQUENCE [LARGE SCALE GENOMIC DNA]</scope>
    <source>
        <tissue evidence="3">Roots</tissue>
    </source>
</reference>
<feature type="compositionally biased region" description="Low complexity" evidence="1">
    <location>
        <begin position="8"/>
        <end position="20"/>
    </location>
</feature>
<dbReference type="Proteomes" id="UP001345219">
    <property type="component" value="Chromosome 17"/>
</dbReference>
<dbReference type="AlphaFoldDB" id="A0AAN7K405"/>
<keyword evidence="4" id="KW-1185">Reference proteome</keyword>
<gene>
    <name evidence="3" type="ORF">SAY87_023256</name>
</gene>
<feature type="region of interest" description="Disordered" evidence="1">
    <location>
        <begin position="1"/>
        <end position="20"/>
    </location>
</feature>
<name>A0AAN7K405_9MYRT</name>
<accession>A0AAN7K405</accession>
<feature type="domain" description="Gag1-like clamp" evidence="2">
    <location>
        <begin position="72"/>
        <end position="113"/>
    </location>
</feature>
<comment type="caution">
    <text evidence="3">The sequence shown here is derived from an EMBL/GenBank/DDBJ whole genome shotgun (WGS) entry which is preliminary data.</text>
</comment>
<sequence length="113" mass="12990">MDTCRAPSSRSLSSSTLRSSDQVIDSRDNIGALNGQTEFVNQGLILWNQIRQQWVGRSKTTECRSSDLWEPRISWTATYDSLLGTNKPFKKPIPLFEMVDFLLDIWEEEGLYD</sequence>
<evidence type="ECO:0000313" key="3">
    <source>
        <dbReference type="EMBL" id="KAK4760125.1"/>
    </source>
</evidence>
<dbReference type="Pfam" id="PF13259">
    <property type="entry name" value="clamp_Gag1-like"/>
    <property type="match status" value="2"/>
</dbReference>
<evidence type="ECO:0000313" key="4">
    <source>
        <dbReference type="Proteomes" id="UP001345219"/>
    </source>
</evidence>